<accession>A0A655V8D0</accession>
<sequence>MRNIFAFVAVKPRCFDFRVDTNVITERLVEPLDQLNFFCESRDSEIPFPKRETIRKAGDFVTLRINIKPFRDTQGFDFG</sequence>
<dbReference type="AlphaFoldDB" id="A0A655V8D0"/>
<proteinExistence type="predicted"/>
<reference evidence="1 2" key="1">
    <citation type="submission" date="2015-07" db="EMBL/GenBank/DDBJ databases">
        <authorList>
            <consortium name="Pathogen Informatics"/>
        </authorList>
    </citation>
    <scope>NUCLEOTIDE SEQUENCE [LARGE SCALE GENOMIC DNA]</scope>
    <source>
        <strain evidence="1 2">A316</strain>
    </source>
</reference>
<dbReference type="Proteomes" id="UP000041770">
    <property type="component" value="Unassembled WGS sequence"/>
</dbReference>
<evidence type="ECO:0000313" key="1">
    <source>
        <dbReference type="EMBL" id="CSC04047.1"/>
    </source>
</evidence>
<organism evidence="1 2">
    <name type="scientific">Vibrio cholerae</name>
    <dbReference type="NCBI Taxonomy" id="666"/>
    <lineage>
        <taxon>Bacteria</taxon>
        <taxon>Pseudomonadati</taxon>
        <taxon>Pseudomonadota</taxon>
        <taxon>Gammaproteobacteria</taxon>
        <taxon>Vibrionales</taxon>
        <taxon>Vibrionaceae</taxon>
        <taxon>Vibrio</taxon>
    </lineage>
</organism>
<dbReference type="EMBL" id="CWQY01000002">
    <property type="protein sequence ID" value="CSC04047.1"/>
    <property type="molecule type" value="Genomic_DNA"/>
</dbReference>
<protein>
    <submittedName>
        <fullName evidence="1">Uncharacterized protein</fullName>
    </submittedName>
</protein>
<evidence type="ECO:0000313" key="2">
    <source>
        <dbReference type="Proteomes" id="UP000041770"/>
    </source>
</evidence>
<gene>
    <name evidence="1" type="ORF">ERS013200_00374</name>
</gene>
<name>A0A655V8D0_VIBCL</name>